<dbReference type="Proteomes" id="UP000619486">
    <property type="component" value="Unassembled WGS sequence"/>
</dbReference>
<gene>
    <name evidence="4" type="ORF">GCM10014713_61160</name>
</gene>
<evidence type="ECO:0000313" key="4">
    <source>
        <dbReference type="EMBL" id="GGT59439.1"/>
    </source>
</evidence>
<dbReference type="AlphaFoldDB" id="A0A918HHN2"/>
<dbReference type="Pfam" id="PF13191">
    <property type="entry name" value="AAA_16"/>
    <property type="match status" value="1"/>
</dbReference>
<dbReference type="InterPro" id="IPR016032">
    <property type="entry name" value="Sig_transdc_resp-reg_C-effctor"/>
</dbReference>
<dbReference type="SUPFAM" id="SSF52540">
    <property type="entry name" value="P-loop containing nucleoside triphosphate hydrolases"/>
    <property type="match status" value="1"/>
</dbReference>
<dbReference type="GO" id="GO:0003677">
    <property type="term" value="F:DNA binding"/>
    <property type="evidence" value="ECO:0007669"/>
    <property type="project" value="InterPro"/>
</dbReference>
<dbReference type="InterPro" id="IPR036388">
    <property type="entry name" value="WH-like_DNA-bd_sf"/>
</dbReference>
<dbReference type="PANTHER" id="PTHR16305:SF35">
    <property type="entry name" value="TRANSCRIPTIONAL ACTIVATOR DOMAIN"/>
    <property type="match status" value="1"/>
</dbReference>
<dbReference type="InterPro" id="IPR000792">
    <property type="entry name" value="Tscrpt_reg_LuxR_C"/>
</dbReference>
<dbReference type="InterPro" id="IPR041664">
    <property type="entry name" value="AAA_16"/>
</dbReference>
<dbReference type="GO" id="GO:0004016">
    <property type="term" value="F:adenylate cyclase activity"/>
    <property type="evidence" value="ECO:0007669"/>
    <property type="project" value="TreeGrafter"/>
</dbReference>
<dbReference type="InterPro" id="IPR027417">
    <property type="entry name" value="P-loop_NTPase"/>
</dbReference>
<dbReference type="InterPro" id="IPR011990">
    <property type="entry name" value="TPR-like_helical_dom_sf"/>
</dbReference>
<dbReference type="GO" id="GO:0006355">
    <property type="term" value="P:regulation of DNA-templated transcription"/>
    <property type="evidence" value="ECO:0007669"/>
    <property type="project" value="InterPro"/>
</dbReference>
<reference evidence="4" key="1">
    <citation type="journal article" date="2014" name="Int. J. Syst. Evol. Microbiol.">
        <title>Complete genome sequence of Corynebacterium casei LMG S-19264T (=DSM 44701T), isolated from a smear-ripened cheese.</title>
        <authorList>
            <consortium name="US DOE Joint Genome Institute (JGI-PGF)"/>
            <person name="Walter F."/>
            <person name="Albersmeier A."/>
            <person name="Kalinowski J."/>
            <person name="Ruckert C."/>
        </authorList>
    </citation>
    <scope>NUCLEOTIDE SEQUENCE</scope>
    <source>
        <strain evidence="4">JCM 3172</strain>
    </source>
</reference>
<dbReference type="Pfam" id="PF00196">
    <property type="entry name" value="GerE"/>
    <property type="match status" value="1"/>
</dbReference>
<evidence type="ECO:0000256" key="2">
    <source>
        <dbReference type="ARBA" id="ARBA00022840"/>
    </source>
</evidence>
<name>A0A918HHN2_9ACTN</name>
<dbReference type="CDD" id="cd06170">
    <property type="entry name" value="LuxR_C_like"/>
    <property type="match status" value="1"/>
</dbReference>
<feature type="domain" description="HTH luxR-type" evidence="3">
    <location>
        <begin position="869"/>
        <end position="934"/>
    </location>
</feature>
<reference evidence="4" key="2">
    <citation type="submission" date="2020-09" db="EMBL/GenBank/DDBJ databases">
        <authorList>
            <person name="Sun Q."/>
            <person name="Ohkuma M."/>
        </authorList>
    </citation>
    <scope>NUCLEOTIDE SEQUENCE</scope>
    <source>
        <strain evidence="4">JCM 3172</strain>
    </source>
</reference>
<dbReference type="PANTHER" id="PTHR16305">
    <property type="entry name" value="TESTICULAR SOLUBLE ADENYLYL CYCLASE"/>
    <property type="match status" value="1"/>
</dbReference>
<protein>
    <submittedName>
        <fullName evidence="4">LuxR family transcriptional regulator</fullName>
    </submittedName>
</protein>
<dbReference type="SMART" id="SM00421">
    <property type="entry name" value="HTH_LUXR"/>
    <property type="match status" value="1"/>
</dbReference>
<comment type="caution">
    <text evidence="4">The sequence shown here is derived from an EMBL/GenBank/DDBJ whole genome shotgun (WGS) entry which is preliminary data.</text>
</comment>
<dbReference type="PROSITE" id="PS00622">
    <property type="entry name" value="HTH_LUXR_1"/>
    <property type="match status" value="1"/>
</dbReference>
<dbReference type="Gene3D" id="1.25.40.10">
    <property type="entry name" value="Tetratricopeptide repeat domain"/>
    <property type="match status" value="1"/>
</dbReference>
<dbReference type="EMBL" id="BMQQ01000034">
    <property type="protein sequence ID" value="GGT59439.1"/>
    <property type="molecule type" value="Genomic_DNA"/>
</dbReference>
<dbReference type="PRINTS" id="PR00038">
    <property type="entry name" value="HTHLUXR"/>
</dbReference>
<accession>A0A918HHN2</accession>
<evidence type="ECO:0000256" key="1">
    <source>
        <dbReference type="ARBA" id="ARBA00022741"/>
    </source>
</evidence>
<sequence>MGLVERTVHTELLDRLLADCVARRGSAVALDGPGPNGKTELLHYAIAQAETAGVRVLRAVGARAERALGFGVLSQLFHGASLPSEVAREADAWLEEGAEALAAGEGAGDVPGPGLVRVLDRLCRVLLELASERPLLIAVDDIHHADAATLHCLLHLVRRIGPVPVVLVLADDTSTRPELPLFRAELQRRPYCHRLRVEPLSLEGVRELLAGRLGEERAGALAPEFHVVSGGNALLLSALVADHLECGGIRPQGYGLAFVGHLDRGDARALAVVRALAVLGGGSPGGGFEGGAVDEAELAELSGVPAVEVAAVRAAMNGAGLLEGGWFRSEVARLAVLEALSRTDRDALQLAAARMLHGHGAAVQRVAAHLVEAQSAPGVWAVEALREAAERALLADRRGVALGCLELAHRFCEDESGRTEVLARLVHVEWLANPAAAGRHLGTLTAAASAGRLGQQERVSLVRRLLWHGRTEEAARLLQRLRASGRVPVAGGSSELPDFEHWVAWTHPSLALESRPQAAPVAEGALVGAGFPARTGPLLRATGLLADALTRGRAHEAAERAEWLLADLDRARGDEWSDEAALTALSVLTAAGRPADALAWCERLTAKDVHRLPATLRAFLAAARAEAALRTGELTTALAQARLALTVLPAKAWGTAVGLPLGTLIVAATRTGDHAEVARRLTQSVPEAMFETRHGLTYLYARGQYQLATNHCHAALADFLACGERMRAWGLDVPGLPAWRIGAAEAWLRLGNADQAKKLAYEQLGRPEAAGPYVRGLALRLMAASGPVKRRPQLLAEALDLFEECGDRYEQARVLADLSHAHYAVRDSRRARMLFRRARHMARLCEAGPLAAELMSAPEELGGDAGVKESADGSVLTESERRVAALAVRGYTNREIATKLYVTPSTVEQHLTRTYRKLGIKHRRELPAGLGTEAGSGRAA</sequence>
<evidence type="ECO:0000313" key="5">
    <source>
        <dbReference type="Proteomes" id="UP000619486"/>
    </source>
</evidence>
<dbReference type="SUPFAM" id="SSF46894">
    <property type="entry name" value="C-terminal effector domain of the bipartite response regulators"/>
    <property type="match status" value="1"/>
</dbReference>
<keyword evidence="1" id="KW-0547">Nucleotide-binding</keyword>
<dbReference type="GO" id="GO:0005737">
    <property type="term" value="C:cytoplasm"/>
    <property type="evidence" value="ECO:0007669"/>
    <property type="project" value="TreeGrafter"/>
</dbReference>
<dbReference type="Gene3D" id="1.10.10.10">
    <property type="entry name" value="Winged helix-like DNA-binding domain superfamily/Winged helix DNA-binding domain"/>
    <property type="match status" value="1"/>
</dbReference>
<dbReference type="GO" id="GO:0005524">
    <property type="term" value="F:ATP binding"/>
    <property type="evidence" value="ECO:0007669"/>
    <property type="project" value="UniProtKB-KW"/>
</dbReference>
<proteinExistence type="predicted"/>
<keyword evidence="2" id="KW-0067">ATP-binding</keyword>
<keyword evidence="5" id="KW-1185">Reference proteome</keyword>
<organism evidence="4 5">
    <name type="scientific">Streptomyces purpureus</name>
    <dbReference type="NCBI Taxonomy" id="1951"/>
    <lineage>
        <taxon>Bacteria</taxon>
        <taxon>Bacillati</taxon>
        <taxon>Actinomycetota</taxon>
        <taxon>Actinomycetes</taxon>
        <taxon>Kitasatosporales</taxon>
        <taxon>Streptomycetaceae</taxon>
        <taxon>Streptomyces</taxon>
    </lineage>
</organism>
<evidence type="ECO:0000259" key="3">
    <source>
        <dbReference type="PROSITE" id="PS50043"/>
    </source>
</evidence>
<dbReference type="PROSITE" id="PS50043">
    <property type="entry name" value="HTH_LUXR_2"/>
    <property type="match status" value="1"/>
</dbReference>